<evidence type="ECO:0000313" key="4">
    <source>
        <dbReference type="Proteomes" id="UP000584374"/>
    </source>
</evidence>
<dbReference type="RefSeq" id="WP_184728310.1">
    <property type="nucleotide sequence ID" value="NZ_JACHIW010000001.1"/>
</dbReference>
<dbReference type="EMBL" id="JACHIW010000001">
    <property type="protein sequence ID" value="MBB5157346.1"/>
    <property type="molecule type" value="Genomic_DNA"/>
</dbReference>
<reference evidence="3 4" key="1">
    <citation type="submission" date="2020-08" db="EMBL/GenBank/DDBJ databases">
        <title>Sequencing the genomes of 1000 actinobacteria strains.</title>
        <authorList>
            <person name="Klenk H.-P."/>
        </authorList>
    </citation>
    <scope>NUCLEOTIDE SEQUENCE [LARGE SCALE GENOMIC DNA]</scope>
    <source>
        <strain evidence="3 4">DSM 45584</strain>
    </source>
</reference>
<organism evidence="3 4">
    <name type="scientific">Saccharopolyspora phatthalungensis</name>
    <dbReference type="NCBI Taxonomy" id="664693"/>
    <lineage>
        <taxon>Bacteria</taxon>
        <taxon>Bacillati</taxon>
        <taxon>Actinomycetota</taxon>
        <taxon>Actinomycetes</taxon>
        <taxon>Pseudonocardiales</taxon>
        <taxon>Pseudonocardiaceae</taxon>
        <taxon>Saccharopolyspora</taxon>
    </lineage>
</organism>
<sequence length="96" mass="10185">MTPRAGVRRSAGVYLGFYGFPLLGKGITTVVMPLLLLDRTGDVLTAIARAYAGHTDAGRATTFNRAQHPGNATALATLTGEPPPIAEHHDKTARHH</sequence>
<evidence type="ECO:0000256" key="1">
    <source>
        <dbReference type="SAM" id="MobiDB-lite"/>
    </source>
</evidence>
<keyword evidence="2" id="KW-0472">Membrane</keyword>
<keyword evidence="2" id="KW-0812">Transmembrane</keyword>
<feature type="transmembrane region" description="Helical" evidence="2">
    <location>
        <begin position="12"/>
        <end position="36"/>
    </location>
</feature>
<keyword evidence="4" id="KW-1185">Reference proteome</keyword>
<evidence type="ECO:0000313" key="3">
    <source>
        <dbReference type="EMBL" id="MBB5157346.1"/>
    </source>
</evidence>
<keyword evidence="2" id="KW-1133">Transmembrane helix</keyword>
<evidence type="ECO:0000256" key="2">
    <source>
        <dbReference type="SAM" id="Phobius"/>
    </source>
</evidence>
<proteinExistence type="predicted"/>
<dbReference type="Proteomes" id="UP000584374">
    <property type="component" value="Unassembled WGS sequence"/>
</dbReference>
<name>A0A840QAA7_9PSEU</name>
<protein>
    <submittedName>
        <fullName evidence="3">Uncharacterized protein</fullName>
    </submittedName>
</protein>
<feature type="region of interest" description="Disordered" evidence="1">
    <location>
        <begin position="74"/>
        <end position="96"/>
    </location>
</feature>
<gene>
    <name evidence="3" type="ORF">BJ970_004880</name>
</gene>
<comment type="caution">
    <text evidence="3">The sequence shown here is derived from an EMBL/GenBank/DDBJ whole genome shotgun (WGS) entry which is preliminary data.</text>
</comment>
<dbReference type="AlphaFoldDB" id="A0A840QAA7"/>
<accession>A0A840QAA7</accession>